<evidence type="ECO:0000256" key="1">
    <source>
        <dbReference type="ARBA" id="ARBA00007227"/>
    </source>
</evidence>
<evidence type="ECO:0000313" key="3">
    <source>
        <dbReference type="EMBL" id="PEH41469.1"/>
    </source>
</evidence>
<sequence length="391" mass="44254">MTKREPVAGVQPELLRWARQTVGLSIEDAAHIGKLTAADLAAWEAGSDAPSYAQLEKLAYQVYKRPLAVFFLPAPPEEHVPQREFRTLPDRDMRALSRDTYLQIRRAHAFQLSLAEVFAGRNPADIRIWKQLALSLPVPVTEQARRIRDALGISLDAQSTWKNDELALKHWRKAIEELGVFVFKSSFKQGDISGFCLIDESFPLIYLNNGTTKTRQTFSMLHELAHILLGMNGLSKFDPDYIEHLPHAEQNIERFCNAVAAEVLIPAADFGQHAARLPRNAESAPEQAFSELASRYGVSREAVLRRLLDQGRVTPSFYREQAARWASQQRKSAGGNYYLNQGVYLSDRFAREVVGRHYRQQLTLEQAANFLDIKPKRFAGLEERVLQGAET</sequence>
<proteinExistence type="inferred from homology"/>
<protein>
    <submittedName>
        <fullName evidence="3">ImmA/IrrE family metallo-endopeptidase</fullName>
    </submittedName>
</protein>
<organism evidence="3 4">
    <name type="scientific">Burkholderia gladioli</name>
    <name type="common">Pseudomonas marginata</name>
    <name type="synonym">Phytomonas marginata</name>
    <dbReference type="NCBI Taxonomy" id="28095"/>
    <lineage>
        <taxon>Bacteria</taxon>
        <taxon>Pseudomonadati</taxon>
        <taxon>Pseudomonadota</taxon>
        <taxon>Betaproteobacteria</taxon>
        <taxon>Burkholderiales</taxon>
        <taxon>Burkholderiaceae</taxon>
        <taxon>Burkholderia</taxon>
    </lineage>
</organism>
<dbReference type="InterPro" id="IPR052345">
    <property type="entry name" value="Rad_response_metalloprotease"/>
</dbReference>
<dbReference type="SUPFAM" id="SSF47413">
    <property type="entry name" value="lambda repressor-like DNA-binding domains"/>
    <property type="match status" value="1"/>
</dbReference>
<dbReference type="PANTHER" id="PTHR43236:SF2">
    <property type="entry name" value="BLL0069 PROTEIN"/>
    <property type="match status" value="1"/>
</dbReference>
<dbReference type="InterPro" id="IPR001387">
    <property type="entry name" value="Cro/C1-type_HTH"/>
</dbReference>
<dbReference type="Proteomes" id="UP000220629">
    <property type="component" value="Unassembled WGS sequence"/>
</dbReference>
<dbReference type="InterPro" id="IPR010359">
    <property type="entry name" value="IrrE_HExxH"/>
</dbReference>
<comment type="similarity">
    <text evidence="1">Belongs to the short-chain fatty acyl-CoA assimilation regulator (ScfR) family.</text>
</comment>
<evidence type="ECO:0000259" key="2">
    <source>
        <dbReference type="Pfam" id="PF06114"/>
    </source>
</evidence>
<dbReference type="Gene3D" id="1.10.10.2910">
    <property type="match status" value="1"/>
</dbReference>
<feature type="domain" description="IrrE N-terminal-like" evidence="2">
    <location>
        <begin position="176"/>
        <end position="307"/>
    </location>
</feature>
<gene>
    <name evidence="3" type="ORF">CRM94_04445</name>
</gene>
<dbReference type="GO" id="GO:0003677">
    <property type="term" value="F:DNA binding"/>
    <property type="evidence" value="ECO:0007669"/>
    <property type="project" value="InterPro"/>
</dbReference>
<comment type="caution">
    <text evidence="3">The sequence shown here is derived from an EMBL/GenBank/DDBJ whole genome shotgun (WGS) entry which is preliminary data.</text>
</comment>
<evidence type="ECO:0000313" key="4">
    <source>
        <dbReference type="Proteomes" id="UP000220629"/>
    </source>
</evidence>
<name>A0A2A7SDG5_BURGA</name>
<reference evidence="4" key="1">
    <citation type="submission" date="2017-09" db="EMBL/GenBank/DDBJ databases">
        <title>FDA dAtabase for Regulatory Grade micrObial Sequences (FDA-ARGOS): Supporting development and validation of Infectious Disease Dx tests.</title>
        <authorList>
            <person name="Minogue T."/>
            <person name="Wolcott M."/>
            <person name="Wasieloski L."/>
            <person name="Aguilar W."/>
            <person name="Moore D."/>
            <person name="Tallon L."/>
            <person name="Sadzewicz L."/>
            <person name="Ott S."/>
            <person name="Zhao X."/>
            <person name="Nagaraj S."/>
            <person name="Vavikolanu K."/>
            <person name="Aluvathingal J."/>
            <person name="Nadendla S."/>
            <person name="Sichtig H."/>
        </authorList>
    </citation>
    <scope>NUCLEOTIDE SEQUENCE [LARGE SCALE GENOMIC DNA]</scope>
    <source>
        <strain evidence="4">FDAARGOS_390</strain>
    </source>
</reference>
<dbReference type="AlphaFoldDB" id="A0A2A7SDG5"/>
<dbReference type="RefSeq" id="WP_096752393.1">
    <property type="nucleotide sequence ID" value="NZ_CADEPO010000019.1"/>
</dbReference>
<dbReference type="CDD" id="cd00093">
    <property type="entry name" value="HTH_XRE"/>
    <property type="match status" value="1"/>
</dbReference>
<dbReference type="Pfam" id="PF06114">
    <property type="entry name" value="Peptidase_M78"/>
    <property type="match status" value="1"/>
</dbReference>
<dbReference type="PANTHER" id="PTHR43236">
    <property type="entry name" value="ANTITOXIN HIGA1"/>
    <property type="match status" value="1"/>
</dbReference>
<accession>A0A2A7SDG5</accession>
<dbReference type="InterPro" id="IPR010982">
    <property type="entry name" value="Lambda_DNA-bd_dom_sf"/>
</dbReference>
<dbReference type="EMBL" id="PDDY01000001">
    <property type="protein sequence ID" value="PEH41469.1"/>
    <property type="molecule type" value="Genomic_DNA"/>
</dbReference>